<keyword evidence="3" id="KW-0812">Transmembrane</keyword>
<keyword evidence="3" id="KW-1133">Transmembrane helix</keyword>
<dbReference type="Pfam" id="PF11807">
    <property type="entry name" value="UstYa"/>
    <property type="match status" value="1"/>
</dbReference>
<dbReference type="AlphaFoldDB" id="A0AAX6MVK5"/>
<organism evidence="4 5">
    <name type="scientific">Daldinia eschscholtzii</name>
    <dbReference type="NCBI Taxonomy" id="292717"/>
    <lineage>
        <taxon>Eukaryota</taxon>
        <taxon>Fungi</taxon>
        <taxon>Dikarya</taxon>
        <taxon>Ascomycota</taxon>
        <taxon>Pezizomycotina</taxon>
        <taxon>Sordariomycetes</taxon>
        <taxon>Xylariomycetidae</taxon>
        <taxon>Xylariales</taxon>
        <taxon>Hypoxylaceae</taxon>
        <taxon>Daldinia</taxon>
    </lineage>
</organism>
<comment type="caution">
    <text evidence="4">The sequence shown here is derived from an EMBL/GenBank/DDBJ whole genome shotgun (WGS) entry which is preliminary data.</text>
</comment>
<dbReference type="InterPro" id="IPR021765">
    <property type="entry name" value="UstYa-like"/>
</dbReference>
<dbReference type="EMBL" id="JBANMG010000002">
    <property type="protein sequence ID" value="KAK6956212.1"/>
    <property type="molecule type" value="Genomic_DNA"/>
</dbReference>
<keyword evidence="3" id="KW-0472">Membrane</keyword>
<keyword evidence="5" id="KW-1185">Reference proteome</keyword>
<evidence type="ECO:0000256" key="2">
    <source>
        <dbReference type="ARBA" id="ARBA00035112"/>
    </source>
</evidence>
<proteinExistence type="inferred from homology"/>
<evidence type="ECO:0000313" key="4">
    <source>
        <dbReference type="EMBL" id="KAK6956212.1"/>
    </source>
</evidence>
<comment type="pathway">
    <text evidence="1">Mycotoxin biosynthesis.</text>
</comment>
<sequence>MSLYEKLKTVASGWSITSSYSRLSEETLLPSPDCEKQNIDSVPRNKKNHLLGAIWAVLFVVWTVAVFLLLAPAIHVVRYKDVLIEGDFLKESPYRGAGENVDRAWDELWMVGGVPIRIDDSELAILHKSAERPWTRIPESRGGGIAGYPEVFHQLHCLNMLRMASYPELYANHSLFADHPPDTTRSHIGKMA</sequence>
<dbReference type="PANTHER" id="PTHR33365:SF4">
    <property type="entry name" value="CYCLOCHLOROTINE BIOSYNTHESIS PROTEIN O"/>
    <property type="match status" value="1"/>
</dbReference>
<feature type="transmembrane region" description="Helical" evidence="3">
    <location>
        <begin position="50"/>
        <end position="71"/>
    </location>
</feature>
<evidence type="ECO:0000256" key="3">
    <source>
        <dbReference type="SAM" id="Phobius"/>
    </source>
</evidence>
<accession>A0AAX6MVK5</accession>
<evidence type="ECO:0000313" key="5">
    <source>
        <dbReference type="Proteomes" id="UP001369815"/>
    </source>
</evidence>
<gene>
    <name evidence="4" type="ORF">Daesc_001485</name>
</gene>
<protein>
    <submittedName>
        <fullName evidence="4">Uncharacterized protein</fullName>
    </submittedName>
</protein>
<reference evidence="4 5" key="1">
    <citation type="journal article" date="2024" name="Front Chem Biol">
        <title>Unveiling the potential of Daldinia eschscholtzii MFLUCC 19-0629 through bioactivity and bioinformatics studies for enhanced sustainable agriculture production.</title>
        <authorList>
            <person name="Brooks S."/>
            <person name="Weaver J.A."/>
            <person name="Klomchit A."/>
            <person name="Alharthi S.A."/>
            <person name="Onlamun T."/>
            <person name="Nurani R."/>
            <person name="Vong T.K."/>
            <person name="Alberti F."/>
            <person name="Greco C."/>
        </authorList>
    </citation>
    <scope>NUCLEOTIDE SEQUENCE [LARGE SCALE GENOMIC DNA]</scope>
    <source>
        <strain evidence="4">MFLUCC 19-0629</strain>
    </source>
</reference>
<name>A0AAX6MVK5_9PEZI</name>
<evidence type="ECO:0000256" key="1">
    <source>
        <dbReference type="ARBA" id="ARBA00004685"/>
    </source>
</evidence>
<dbReference type="PANTHER" id="PTHR33365">
    <property type="entry name" value="YALI0B05434P"/>
    <property type="match status" value="1"/>
</dbReference>
<comment type="similarity">
    <text evidence="2">Belongs to the ustYa family.</text>
</comment>
<dbReference type="GO" id="GO:0043386">
    <property type="term" value="P:mycotoxin biosynthetic process"/>
    <property type="evidence" value="ECO:0007669"/>
    <property type="project" value="InterPro"/>
</dbReference>
<dbReference type="Proteomes" id="UP001369815">
    <property type="component" value="Unassembled WGS sequence"/>
</dbReference>